<dbReference type="SUPFAM" id="SSF54637">
    <property type="entry name" value="Thioesterase/thiol ester dehydrase-isomerase"/>
    <property type="match status" value="1"/>
</dbReference>
<dbReference type="PANTHER" id="PTHR31793:SF37">
    <property type="entry name" value="ACYL-COA THIOESTER HYDROLASE YBGC"/>
    <property type="match status" value="1"/>
</dbReference>
<keyword evidence="2 3" id="KW-0378">Hydrolase</keyword>
<evidence type="ECO:0000313" key="3">
    <source>
        <dbReference type="EMBL" id="APH54383.1"/>
    </source>
</evidence>
<dbReference type="EMBL" id="CP018191">
    <property type="protein sequence ID" value="APH54383.1"/>
    <property type="molecule type" value="Genomic_DNA"/>
</dbReference>
<dbReference type="FunFam" id="3.10.129.10:FF:000004">
    <property type="entry name" value="Tol-pal system-associated acyl-CoA thioesterase"/>
    <property type="match status" value="1"/>
</dbReference>
<reference evidence="4" key="1">
    <citation type="submission" date="2016-11" db="EMBL/GenBank/DDBJ databases">
        <title>Comparative genomic and phenotypic analysis of Granulibacter bethesdensis clinical isolates from patients with chronic granulomatous disease.</title>
        <authorList>
            <person name="Zarember K.A."/>
            <person name="Porcella S.F."/>
            <person name="Chu J."/>
            <person name="Ding L."/>
            <person name="Dahlstrom E."/>
            <person name="Barbian K."/>
            <person name="Martens C."/>
            <person name="Sykora L."/>
            <person name="Kramer S."/>
            <person name="Pettinato A.M."/>
            <person name="Hong H."/>
            <person name="Wald G."/>
            <person name="Berg L.J."/>
            <person name="Rogge L.S."/>
            <person name="Greenberg D.E."/>
            <person name="Falcone E.L."/>
            <person name="Neves J.F."/>
            <person name="Simoes M.J."/>
            <person name="Casal M."/>
            <person name="Rodriguez-Lopez F.C."/>
            <person name="Zelazny A."/>
            <person name="Gallin J.I."/>
            <person name="Holland S.M."/>
        </authorList>
    </citation>
    <scope>NUCLEOTIDE SEQUENCE [LARGE SCALE GENOMIC DNA]</scope>
    <source>
        <strain evidence="4">NIH9.1</strain>
    </source>
</reference>
<name>A0AAC9KDW2_9PROT</name>
<proteinExistence type="inferred from homology"/>
<dbReference type="RefSeq" id="WP_072572430.1">
    <property type="nucleotide sequence ID" value="NZ_CP018191.1"/>
</dbReference>
<dbReference type="EC" id="3.1.2.18" evidence="3"/>
<dbReference type="InterPro" id="IPR050563">
    <property type="entry name" value="4-hydroxybenzoyl-CoA_TE"/>
</dbReference>
<dbReference type="AlphaFoldDB" id="A0AAC9KDW2"/>
<sequence length="151" mass="17101">MIMEGRHHYPVRIYYEDTDAGGIVYHANYLRFAERARTEMLRDCGVPHAELTGDHGLMFVVRRVRIDYRRPALLDDLLTVVTRVESMGAASAELEQRVEGPEGELRALLRIGLACVKIDDQKPARVPDRWKEALDELSRSGTSPVPTLGEQ</sequence>
<dbReference type="NCBIfam" id="TIGR00051">
    <property type="entry name" value="YbgC/FadM family acyl-CoA thioesterase"/>
    <property type="match status" value="1"/>
</dbReference>
<dbReference type="InterPro" id="IPR006684">
    <property type="entry name" value="YbgC/YbaW"/>
</dbReference>
<organism evidence="3 4">
    <name type="scientific">Granulibacter bethesdensis</name>
    <dbReference type="NCBI Taxonomy" id="364410"/>
    <lineage>
        <taxon>Bacteria</taxon>
        <taxon>Pseudomonadati</taxon>
        <taxon>Pseudomonadota</taxon>
        <taxon>Alphaproteobacteria</taxon>
        <taxon>Acetobacterales</taxon>
        <taxon>Acetobacteraceae</taxon>
        <taxon>Granulibacter</taxon>
    </lineage>
</organism>
<dbReference type="InterPro" id="IPR014166">
    <property type="entry name" value="Tol-Pal_acyl-CoA_thioesterase"/>
</dbReference>
<evidence type="ECO:0000313" key="4">
    <source>
        <dbReference type="Proteomes" id="UP000182373"/>
    </source>
</evidence>
<dbReference type="PROSITE" id="PS01328">
    <property type="entry name" value="4HBCOA_THIOESTERASE"/>
    <property type="match status" value="1"/>
</dbReference>
<dbReference type="NCBIfam" id="TIGR02799">
    <property type="entry name" value="thio_ybgC"/>
    <property type="match status" value="1"/>
</dbReference>
<dbReference type="InterPro" id="IPR008272">
    <property type="entry name" value="HB-CoA_thioesterase_AS"/>
</dbReference>
<evidence type="ECO:0000256" key="1">
    <source>
        <dbReference type="ARBA" id="ARBA00005953"/>
    </source>
</evidence>
<protein>
    <submittedName>
        <fullName evidence="3">Short-chain acyl-CoA hydrolase</fullName>
        <ecNumber evidence="3">3.1.2.18</ecNumber>
    </submittedName>
</protein>
<dbReference type="Proteomes" id="UP000182373">
    <property type="component" value="Chromosome"/>
</dbReference>
<evidence type="ECO:0000256" key="2">
    <source>
        <dbReference type="ARBA" id="ARBA00022801"/>
    </source>
</evidence>
<dbReference type="GO" id="GO:0047617">
    <property type="term" value="F:fatty acyl-CoA hydrolase activity"/>
    <property type="evidence" value="ECO:0007669"/>
    <property type="project" value="TreeGrafter"/>
</dbReference>
<gene>
    <name evidence="3" type="ORF">GbCGDNIH9_1102</name>
</gene>
<dbReference type="Pfam" id="PF13279">
    <property type="entry name" value="4HBT_2"/>
    <property type="match status" value="1"/>
</dbReference>
<dbReference type="InterPro" id="IPR029069">
    <property type="entry name" value="HotDog_dom_sf"/>
</dbReference>
<dbReference type="PIRSF" id="PIRSF003230">
    <property type="entry name" value="YbgC"/>
    <property type="match status" value="1"/>
</dbReference>
<dbReference type="PANTHER" id="PTHR31793">
    <property type="entry name" value="4-HYDROXYBENZOYL-COA THIOESTERASE FAMILY MEMBER"/>
    <property type="match status" value="1"/>
</dbReference>
<dbReference type="Gene3D" id="3.10.129.10">
    <property type="entry name" value="Hotdog Thioesterase"/>
    <property type="match status" value="1"/>
</dbReference>
<comment type="similarity">
    <text evidence="1">Belongs to the 4-hydroxybenzoyl-CoA thioesterase family.</text>
</comment>
<dbReference type="CDD" id="cd00586">
    <property type="entry name" value="4HBT"/>
    <property type="match status" value="1"/>
</dbReference>
<accession>A0AAC9KDW2</accession>